<evidence type="ECO:0000256" key="1">
    <source>
        <dbReference type="ARBA" id="ARBA00022679"/>
    </source>
</evidence>
<proteinExistence type="inferred from homology"/>
<dbReference type="GO" id="GO:0005524">
    <property type="term" value="F:ATP binding"/>
    <property type="evidence" value="ECO:0007669"/>
    <property type="project" value="UniProtKB-UniRule"/>
</dbReference>
<keyword evidence="5 6" id="KW-0067">ATP-binding</keyword>
<dbReference type="PANTHER" id="PTHR23359">
    <property type="entry name" value="NUCLEOTIDE KINASE"/>
    <property type="match status" value="1"/>
</dbReference>
<evidence type="ECO:0000256" key="4">
    <source>
        <dbReference type="ARBA" id="ARBA00022777"/>
    </source>
</evidence>
<evidence type="ECO:0000256" key="5">
    <source>
        <dbReference type="ARBA" id="ARBA00022840"/>
    </source>
</evidence>
<dbReference type="SUPFAM" id="SSF52540">
    <property type="entry name" value="P-loop containing nucleoside triphosphate hydrolases"/>
    <property type="match status" value="1"/>
</dbReference>
<dbReference type="Gene3D" id="3.40.50.300">
    <property type="entry name" value="P-loop containing nucleotide triphosphate hydrolases"/>
    <property type="match status" value="1"/>
</dbReference>
<dbReference type="InterPro" id="IPR006259">
    <property type="entry name" value="Adenyl_kin_sub"/>
</dbReference>
<dbReference type="RefSeq" id="WP_127939600.1">
    <property type="nucleotide sequence ID" value="NZ_SAUN01000001.1"/>
</dbReference>
<feature type="region of interest" description="NMP" evidence="6">
    <location>
        <begin position="30"/>
        <end position="59"/>
    </location>
</feature>
<feature type="binding site" evidence="6">
    <location>
        <position position="134"/>
    </location>
    <ligand>
        <name>Zn(2+)</name>
        <dbReference type="ChEBI" id="CHEBI:29105"/>
        <note>structural</note>
    </ligand>
</feature>
<dbReference type="PRINTS" id="PR00094">
    <property type="entry name" value="ADENYLTKNASE"/>
</dbReference>
<name>A0A438MMW9_9ACTN</name>
<keyword evidence="6" id="KW-0963">Cytoplasm</keyword>
<comment type="subunit">
    <text evidence="6 8">Monomer.</text>
</comment>
<keyword evidence="6" id="KW-0479">Metal-binding</keyword>
<evidence type="ECO:0000313" key="10">
    <source>
        <dbReference type="EMBL" id="RVX47114.1"/>
    </source>
</evidence>
<dbReference type="InterPro" id="IPR027417">
    <property type="entry name" value="P-loop_NTPase"/>
</dbReference>
<comment type="subcellular location">
    <subcellularLocation>
        <location evidence="6 8">Cytoplasm</location>
    </subcellularLocation>
</comment>
<dbReference type="GO" id="GO:0008270">
    <property type="term" value="F:zinc ion binding"/>
    <property type="evidence" value="ECO:0007669"/>
    <property type="project" value="UniProtKB-UniRule"/>
</dbReference>
<feature type="binding site" evidence="6">
    <location>
        <position position="128"/>
    </location>
    <ligand>
        <name>ATP</name>
        <dbReference type="ChEBI" id="CHEBI:30616"/>
    </ligand>
</feature>
<evidence type="ECO:0000256" key="7">
    <source>
        <dbReference type="RuleBase" id="RU003330"/>
    </source>
</evidence>
<dbReference type="Proteomes" id="UP000284824">
    <property type="component" value="Unassembled WGS sequence"/>
</dbReference>
<keyword evidence="4 6" id="KW-0418">Kinase</keyword>
<evidence type="ECO:0000256" key="8">
    <source>
        <dbReference type="RuleBase" id="RU003331"/>
    </source>
</evidence>
<dbReference type="UniPathway" id="UPA00588">
    <property type="reaction ID" value="UER00649"/>
</dbReference>
<evidence type="ECO:0000256" key="2">
    <source>
        <dbReference type="ARBA" id="ARBA00022727"/>
    </source>
</evidence>
<feature type="binding site" evidence="6">
    <location>
        <position position="150"/>
    </location>
    <ligand>
        <name>Zn(2+)</name>
        <dbReference type="ChEBI" id="CHEBI:29105"/>
        <note>structural</note>
    </ligand>
</feature>
<dbReference type="EC" id="2.7.4.3" evidence="6 8"/>
<evidence type="ECO:0000259" key="9">
    <source>
        <dbReference type="Pfam" id="PF05191"/>
    </source>
</evidence>
<feature type="binding site" evidence="6">
    <location>
        <position position="92"/>
    </location>
    <ligand>
        <name>AMP</name>
        <dbReference type="ChEBI" id="CHEBI:456215"/>
    </ligand>
</feature>
<feature type="binding site" evidence="6">
    <location>
        <begin position="85"/>
        <end position="88"/>
    </location>
    <ligand>
        <name>AMP</name>
        <dbReference type="ChEBI" id="CHEBI:456215"/>
    </ligand>
</feature>
<reference evidence="10 11" key="1">
    <citation type="submission" date="2019-01" db="EMBL/GenBank/DDBJ databases">
        <title>Sequencing the genomes of 1000 actinobacteria strains.</title>
        <authorList>
            <person name="Klenk H.-P."/>
        </authorList>
    </citation>
    <scope>NUCLEOTIDE SEQUENCE [LARGE SCALE GENOMIC DNA]</scope>
    <source>
        <strain evidence="10 11">DSM 43925</strain>
    </source>
</reference>
<comment type="catalytic activity">
    <reaction evidence="6 8">
        <text>AMP + ATP = 2 ADP</text>
        <dbReference type="Rhea" id="RHEA:12973"/>
        <dbReference type="ChEBI" id="CHEBI:30616"/>
        <dbReference type="ChEBI" id="CHEBI:456215"/>
        <dbReference type="ChEBI" id="CHEBI:456216"/>
        <dbReference type="EC" id="2.7.4.3"/>
    </reaction>
</comment>
<feature type="binding site" evidence="6">
    <location>
        <begin position="57"/>
        <end position="59"/>
    </location>
    <ligand>
        <name>AMP</name>
        <dbReference type="ChEBI" id="CHEBI:456215"/>
    </ligand>
</feature>
<comment type="domain">
    <text evidence="6">Consists of three domains, a large central CORE domain and two small peripheral domains, NMPbind and LID, which undergo movements during catalysis. The LID domain closes over the site of phosphoryl transfer upon ATP binding. Assembling and dissambling the active center during each catalytic cycle provides an effective means to prevent ATP hydrolysis. Some bacteria have evolved a zinc-coordinating structure that stabilizes the LID domain.</text>
</comment>
<dbReference type="PROSITE" id="PS00113">
    <property type="entry name" value="ADENYLATE_KINASE"/>
    <property type="match status" value="1"/>
</dbReference>
<feature type="binding site" evidence="6">
    <location>
        <position position="31"/>
    </location>
    <ligand>
        <name>AMP</name>
        <dbReference type="ChEBI" id="CHEBI:456215"/>
    </ligand>
</feature>
<dbReference type="HAMAP" id="MF_00235">
    <property type="entry name" value="Adenylate_kinase_Adk"/>
    <property type="match status" value="1"/>
</dbReference>
<dbReference type="NCBIfam" id="NF001380">
    <property type="entry name" value="PRK00279.1-2"/>
    <property type="match status" value="1"/>
</dbReference>
<keyword evidence="11" id="KW-1185">Reference proteome</keyword>
<sequence>MRLVLVGPPGAGKGTQAQYIASNLSIPKISTGDIFHANVSGGTDLGKLAKTYMDRGDLVPDEVTIAMVRDRLSESDAQDGFLLDGFPRNVAQAEILRDMLKDWGQALDLVLELVVVDDDEVVRRLAGRRTCSQCGRIWHVEFDDKKDDRCDACGGALFQRDDDKEETVRHRLEVYQEQTAPLVSYYADEGILVGVDATGPVEEVTQRAMEAIRPFMG</sequence>
<dbReference type="Pfam" id="PF05191">
    <property type="entry name" value="ADK_lid"/>
    <property type="match status" value="1"/>
</dbReference>
<comment type="caution">
    <text evidence="6">Lacks conserved residue(s) required for the propagation of feature annotation.</text>
</comment>
<feature type="binding site" evidence="6">
    <location>
        <position position="199"/>
    </location>
    <ligand>
        <name>ATP</name>
        <dbReference type="ChEBI" id="CHEBI:30616"/>
    </ligand>
</feature>
<dbReference type="GO" id="GO:0005737">
    <property type="term" value="C:cytoplasm"/>
    <property type="evidence" value="ECO:0007669"/>
    <property type="project" value="UniProtKB-SubCell"/>
</dbReference>
<dbReference type="InterPro" id="IPR033690">
    <property type="entry name" value="Adenylat_kinase_CS"/>
</dbReference>
<accession>A0A438MMW9</accession>
<feature type="binding site" evidence="6">
    <location>
        <begin position="10"/>
        <end position="15"/>
    </location>
    <ligand>
        <name>ATP</name>
        <dbReference type="ChEBI" id="CHEBI:30616"/>
    </ligand>
</feature>
<feature type="binding site" evidence="6">
    <location>
        <position position="131"/>
    </location>
    <ligand>
        <name>Zn(2+)</name>
        <dbReference type="ChEBI" id="CHEBI:29105"/>
        <note>structural</note>
    </ligand>
</feature>
<keyword evidence="2 6" id="KW-0545">Nucleotide biosynthesis</keyword>
<feature type="domain" description="Adenylate kinase active site lid" evidence="9">
    <location>
        <begin position="128"/>
        <end position="162"/>
    </location>
</feature>
<dbReference type="NCBIfam" id="TIGR01351">
    <property type="entry name" value="adk"/>
    <property type="match status" value="1"/>
</dbReference>
<dbReference type="CDD" id="cd01428">
    <property type="entry name" value="ADK"/>
    <property type="match status" value="1"/>
</dbReference>
<gene>
    <name evidence="6" type="primary">adk</name>
    <name evidence="10" type="ORF">EDD27_10036</name>
</gene>
<feature type="binding site" evidence="6">
    <location>
        <position position="153"/>
    </location>
    <ligand>
        <name>Zn(2+)</name>
        <dbReference type="ChEBI" id="CHEBI:29105"/>
        <note>structural</note>
    </ligand>
</feature>
<dbReference type="FunFam" id="3.40.50.300:FF:000106">
    <property type="entry name" value="Adenylate kinase mitochondrial"/>
    <property type="match status" value="1"/>
</dbReference>
<evidence type="ECO:0000256" key="6">
    <source>
        <dbReference type="HAMAP-Rule" id="MF_00235"/>
    </source>
</evidence>
<feature type="binding site" evidence="6">
    <location>
        <position position="171"/>
    </location>
    <ligand>
        <name>AMP</name>
        <dbReference type="ChEBI" id="CHEBI:456215"/>
    </ligand>
</feature>
<comment type="similarity">
    <text evidence="6 7">Belongs to the adenylate kinase family.</text>
</comment>
<dbReference type="NCBIfam" id="NF001381">
    <property type="entry name" value="PRK00279.1-3"/>
    <property type="match status" value="1"/>
</dbReference>
<dbReference type="OrthoDB" id="9805030at2"/>
<dbReference type="InterPro" id="IPR000850">
    <property type="entry name" value="Adenylat/UMP-CMP_kin"/>
</dbReference>
<evidence type="ECO:0000313" key="11">
    <source>
        <dbReference type="Proteomes" id="UP000284824"/>
    </source>
</evidence>
<feature type="binding site" evidence="6">
    <location>
        <position position="160"/>
    </location>
    <ligand>
        <name>AMP</name>
        <dbReference type="ChEBI" id="CHEBI:456215"/>
    </ligand>
</feature>
<dbReference type="NCBIfam" id="NF011100">
    <property type="entry name" value="PRK14527.1"/>
    <property type="match status" value="1"/>
</dbReference>
<organism evidence="10 11">
    <name type="scientific">Nonomuraea polychroma</name>
    <dbReference type="NCBI Taxonomy" id="46176"/>
    <lineage>
        <taxon>Bacteria</taxon>
        <taxon>Bacillati</taxon>
        <taxon>Actinomycetota</taxon>
        <taxon>Actinomycetes</taxon>
        <taxon>Streptosporangiales</taxon>
        <taxon>Streptosporangiaceae</taxon>
        <taxon>Nonomuraea</taxon>
    </lineage>
</organism>
<keyword evidence="1 6" id="KW-0808">Transferase</keyword>
<dbReference type="EMBL" id="SAUN01000001">
    <property type="protein sequence ID" value="RVX47114.1"/>
    <property type="molecule type" value="Genomic_DNA"/>
</dbReference>
<keyword evidence="6" id="KW-0862">Zinc</keyword>
<keyword evidence="3 6" id="KW-0547">Nucleotide-binding</keyword>
<dbReference type="GO" id="GO:0044209">
    <property type="term" value="P:AMP salvage"/>
    <property type="evidence" value="ECO:0007669"/>
    <property type="project" value="UniProtKB-UniRule"/>
</dbReference>
<dbReference type="InterPro" id="IPR007862">
    <property type="entry name" value="Adenylate_kinase_lid-dom"/>
</dbReference>
<protein>
    <recommendedName>
        <fullName evidence="6 8">Adenylate kinase</fullName>
        <shortName evidence="6">AK</shortName>
        <ecNumber evidence="6 8">2.7.4.3</ecNumber>
    </recommendedName>
    <alternativeName>
        <fullName evidence="6">ATP-AMP transphosphorylase</fullName>
    </alternativeName>
    <alternativeName>
        <fullName evidence="6">ATP:AMP phosphotransferase</fullName>
    </alternativeName>
    <alternativeName>
        <fullName evidence="6">Adenylate monophosphate kinase</fullName>
    </alternativeName>
</protein>
<dbReference type="GO" id="GO:0004017">
    <property type="term" value="F:AMP kinase activity"/>
    <property type="evidence" value="ECO:0007669"/>
    <property type="project" value="UniProtKB-UniRule"/>
</dbReference>
<comment type="caution">
    <text evidence="10">The sequence shown here is derived from an EMBL/GenBank/DDBJ whole genome shotgun (WGS) entry which is preliminary data.</text>
</comment>
<comment type="pathway">
    <text evidence="6">Purine metabolism; AMP biosynthesis via salvage pathway; AMP from ADP: step 1/1.</text>
</comment>
<dbReference type="AlphaFoldDB" id="A0A438MMW9"/>
<evidence type="ECO:0000256" key="3">
    <source>
        <dbReference type="ARBA" id="ARBA00022741"/>
    </source>
</evidence>
<dbReference type="Pfam" id="PF00406">
    <property type="entry name" value="ADK"/>
    <property type="match status" value="1"/>
</dbReference>
<comment type="function">
    <text evidence="6">Catalyzes the reversible transfer of the terminal phosphate group between ATP and AMP. Plays an important role in cellular energy homeostasis and in adenine nucleotide metabolism.</text>
</comment>